<dbReference type="PROSITE" id="PS50006">
    <property type="entry name" value="FHA_DOMAIN"/>
    <property type="match status" value="1"/>
</dbReference>
<sequence length="77" mass="8661">MSARYLILTLHPISSTDAFPYRKMTFTPKFDTIPIGRASKSESKNLAPAEDNGWFESRIMSRNHAMLRASLQNEASG</sequence>
<keyword evidence="3" id="KW-1185">Reference proteome</keyword>
<dbReference type="AlphaFoldDB" id="A0A232M111"/>
<evidence type="ECO:0000313" key="3">
    <source>
        <dbReference type="Proteomes" id="UP000243515"/>
    </source>
</evidence>
<accession>A0A232M111</accession>
<name>A0A232M111_9EURO</name>
<dbReference type="Proteomes" id="UP000243515">
    <property type="component" value="Unassembled WGS sequence"/>
</dbReference>
<proteinExistence type="predicted"/>
<dbReference type="OrthoDB" id="4096268at2759"/>
<feature type="domain" description="FHA" evidence="1">
    <location>
        <begin position="33"/>
        <end position="77"/>
    </location>
</feature>
<protein>
    <recommendedName>
        <fullName evidence="1">FHA domain-containing protein</fullName>
    </recommendedName>
</protein>
<comment type="caution">
    <text evidence="2">The sequence shown here is derived from an EMBL/GenBank/DDBJ whole genome shotgun (WGS) entry which is preliminary data.</text>
</comment>
<reference evidence="2 3" key="1">
    <citation type="journal article" date="2015" name="Environ. Microbiol.">
        <title>Metagenome sequence of Elaphomyces granulatus from sporocarp tissue reveals Ascomycota ectomycorrhizal fingerprints of genome expansion and a Proteobacteria-rich microbiome.</title>
        <authorList>
            <person name="Quandt C.A."/>
            <person name="Kohler A."/>
            <person name="Hesse C.N."/>
            <person name="Sharpton T.J."/>
            <person name="Martin F."/>
            <person name="Spatafora J.W."/>
        </authorList>
    </citation>
    <scope>NUCLEOTIDE SEQUENCE [LARGE SCALE GENOMIC DNA]</scope>
    <source>
        <strain evidence="2 3">OSC145934</strain>
    </source>
</reference>
<dbReference type="EMBL" id="NPHW01003142">
    <property type="protein sequence ID" value="OXV10090.1"/>
    <property type="molecule type" value="Genomic_DNA"/>
</dbReference>
<gene>
    <name evidence="2" type="ORF">Egran_02148</name>
</gene>
<organism evidence="2 3">
    <name type="scientific">Elaphomyces granulatus</name>
    <dbReference type="NCBI Taxonomy" id="519963"/>
    <lineage>
        <taxon>Eukaryota</taxon>
        <taxon>Fungi</taxon>
        <taxon>Dikarya</taxon>
        <taxon>Ascomycota</taxon>
        <taxon>Pezizomycotina</taxon>
        <taxon>Eurotiomycetes</taxon>
        <taxon>Eurotiomycetidae</taxon>
        <taxon>Eurotiales</taxon>
        <taxon>Elaphomycetaceae</taxon>
        <taxon>Elaphomyces</taxon>
    </lineage>
</organism>
<evidence type="ECO:0000259" key="1">
    <source>
        <dbReference type="PROSITE" id="PS50006"/>
    </source>
</evidence>
<evidence type="ECO:0000313" key="2">
    <source>
        <dbReference type="EMBL" id="OXV10090.1"/>
    </source>
</evidence>
<dbReference type="InterPro" id="IPR000253">
    <property type="entry name" value="FHA_dom"/>
</dbReference>